<evidence type="ECO:0000259" key="3">
    <source>
        <dbReference type="Pfam" id="PF04773"/>
    </source>
</evidence>
<evidence type="ECO:0000313" key="5">
    <source>
        <dbReference type="Proteomes" id="UP000035489"/>
    </source>
</evidence>
<evidence type="ECO:0000256" key="2">
    <source>
        <dbReference type="SAM" id="SignalP"/>
    </source>
</evidence>
<accession>A0A0H1R7W5</accession>
<comment type="caution">
    <text evidence="4">The sequence shown here is derived from an EMBL/GenBank/DDBJ whole genome shotgun (WGS) entry which is preliminary data.</text>
</comment>
<evidence type="ECO:0000313" key="4">
    <source>
        <dbReference type="EMBL" id="KLK91164.1"/>
    </source>
</evidence>
<dbReference type="EMBL" id="LCYG01000060">
    <property type="protein sequence ID" value="KLK91164.1"/>
    <property type="molecule type" value="Genomic_DNA"/>
</dbReference>
<dbReference type="PANTHER" id="PTHR38731:SF3">
    <property type="entry name" value="BLL6125 PROTEIN"/>
    <property type="match status" value="1"/>
</dbReference>
<dbReference type="Pfam" id="PF04773">
    <property type="entry name" value="FecR"/>
    <property type="match status" value="1"/>
</dbReference>
<name>A0A0H1R7W5_9HYPH</name>
<feature type="region of interest" description="Disordered" evidence="1">
    <location>
        <begin position="160"/>
        <end position="326"/>
    </location>
</feature>
<feature type="signal peptide" evidence="2">
    <location>
        <begin position="1"/>
        <end position="24"/>
    </location>
</feature>
<feature type="compositionally biased region" description="Gly residues" evidence="1">
    <location>
        <begin position="312"/>
        <end position="326"/>
    </location>
</feature>
<reference evidence="4 5" key="1">
    <citation type="submission" date="2015-05" db="EMBL/GenBank/DDBJ databases">
        <title>Draft genome sequence of Microvirga vignae strain BR3299, a novel nitrogen fixing bacteria isolated from Brazil semi-aired region.</title>
        <authorList>
            <person name="Zilli J.E."/>
            <person name="Passos S.R."/>
            <person name="Leite J."/>
            <person name="Baldani J.I."/>
            <person name="Xavier G.R."/>
            <person name="Rumjaneck N.G."/>
            <person name="Simoes-Araujo J.L."/>
        </authorList>
    </citation>
    <scope>NUCLEOTIDE SEQUENCE [LARGE SCALE GENOMIC DNA]</scope>
    <source>
        <strain evidence="4 5">BR3299</strain>
    </source>
</reference>
<gene>
    <name evidence="4" type="ORF">AA309_21995</name>
</gene>
<proteinExistence type="predicted"/>
<dbReference type="InterPro" id="IPR006860">
    <property type="entry name" value="FecR"/>
</dbReference>
<keyword evidence="5" id="KW-1185">Reference proteome</keyword>
<dbReference type="Gene3D" id="2.60.120.1440">
    <property type="match status" value="1"/>
</dbReference>
<sequence length="326" mass="31800">MLIPLRRPFIFPLLLLLSAAPALAEDWVIVKVSGEAWISNPNAPVARATTGMTVPDGATFSTSHNARAQLERGAESILVSPNTVITPQSYTFFGTSTTIRQQVGRIELEVEKRNVRHFSVKTPLLAAVVKGTHFTVSVSRGGADVQVARGLVEVSDLKTGASADVGPGQKAIVGGPEGRGLRVTGASDTPEVRRGRSQNSDDEDTGTKGKSGSKSGTGNPSNNSDGTGVGNSGGKGSSGSSGSGGNAGGNGNGGGKGADNGGGNAGGSGNGGNNGNGAGGSGSSGSSGSNAGGNGKGSDNGNSGGRSDAGSDNGGGGGSSEGKGKH</sequence>
<dbReference type="AlphaFoldDB" id="A0A0H1R7W5"/>
<evidence type="ECO:0000256" key="1">
    <source>
        <dbReference type="SAM" id="MobiDB-lite"/>
    </source>
</evidence>
<dbReference type="Proteomes" id="UP000035489">
    <property type="component" value="Unassembled WGS sequence"/>
</dbReference>
<feature type="domain" description="FecR protein" evidence="3">
    <location>
        <begin position="59"/>
        <end position="153"/>
    </location>
</feature>
<dbReference type="STRING" id="1225564.AA309_21995"/>
<dbReference type="PANTHER" id="PTHR38731">
    <property type="entry name" value="LIPL45-RELATED LIPOPROTEIN-RELATED"/>
    <property type="match status" value="1"/>
</dbReference>
<keyword evidence="2" id="KW-0732">Signal</keyword>
<organism evidence="4 5">
    <name type="scientific">Microvirga vignae</name>
    <dbReference type="NCBI Taxonomy" id="1225564"/>
    <lineage>
        <taxon>Bacteria</taxon>
        <taxon>Pseudomonadati</taxon>
        <taxon>Pseudomonadota</taxon>
        <taxon>Alphaproteobacteria</taxon>
        <taxon>Hyphomicrobiales</taxon>
        <taxon>Methylobacteriaceae</taxon>
        <taxon>Microvirga</taxon>
    </lineage>
</organism>
<dbReference type="PATRIC" id="fig|1225564.3.peg.5769"/>
<feature type="compositionally biased region" description="Low complexity" evidence="1">
    <location>
        <begin position="208"/>
        <end position="226"/>
    </location>
</feature>
<protein>
    <recommendedName>
        <fullName evidence="3">FecR protein domain-containing protein</fullName>
    </recommendedName>
</protein>
<feature type="chain" id="PRO_5002592885" description="FecR protein domain-containing protein" evidence="2">
    <location>
        <begin position="25"/>
        <end position="326"/>
    </location>
</feature>
<feature type="compositionally biased region" description="Gly residues" evidence="1">
    <location>
        <begin position="227"/>
        <end position="304"/>
    </location>
</feature>